<protein>
    <submittedName>
        <fullName evidence="1">Uncharacterized protein</fullName>
    </submittedName>
</protein>
<dbReference type="STRING" id="490188.SAMN04488068_1593"/>
<proteinExistence type="predicted"/>
<dbReference type="AlphaFoldDB" id="A0A1M5N2U4"/>
<dbReference type="RefSeq" id="WP_281249920.1">
    <property type="nucleotide sequence ID" value="NZ_FQWZ01000003.1"/>
</dbReference>
<organism evidence="1 2">
    <name type="scientific">Hydrocarboniphaga daqingensis</name>
    <dbReference type="NCBI Taxonomy" id="490188"/>
    <lineage>
        <taxon>Bacteria</taxon>
        <taxon>Pseudomonadati</taxon>
        <taxon>Pseudomonadota</taxon>
        <taxon>Gammaproteobacteria</taxon>
        <taxon>Nevskiales</taxon>
        <taxon>Nevskiaceae</taxon>
        <taxon>Hydrocarboniphaga</taxon>
    </lineage>
</organism>
<dbReference type="EMBL" id="FQWZ01000003">
    <property type="protein sequence ID" value="SHG83745.1"/>
    <property type="molecule type" value="Genomic_DNA"/>
</dbReference>
<evidence type="ECO:0000313" key="1">
    <source>
        <dbReference type="EMBL" id="SHG83745.1"/>
    </source>
</evidence>
<accession>A0A1M5N2U4</accession>
<keyword evidence="2" id="KW-1185">Reference proteome</keyword>
<reference evidence="1" key="1">
    <citation type="submission" date="2016-11" db="EMBL/GenBank/DDBJ databases">
        <authorList>
            <person name="Jaros S."/>
            <person name="Januszkiewicz K."/>
            <person name="Wedrychowicz H."/>
        </authorList>
    </citation>
    <scope>NUCLEOTIDE SEQUENCE [LARGE SCALE GENOMIC DNA]</scope>
    <source>
        <strain evidence="1">CGMCC 1.7049</strain>
    </source>
</reference>
<sequence length="40" mass="4351">MACCVIGSMLMVGVVGLVRGIKERVLRRQAAAPESWRLHG</sequence>
<gene>
    <name evidence="1" type="ORF">SAMN04488068_1593</name>
</gene>
<name>A0A1M5N2U4_9GAMM</name>
<dbReference type="Proteomes" id="UP000199758">
    <property type="component" value="Unassembled WGS sequence"/>
</dbReference>
<evidence type="ECO:0000313" key="2">
    <source>
        <dbReference type="Proteomes" id="UP000199758"/>
    </source>
</evidence>